<proteinExistence type="predicted"/>
<reference evidence="2" key="1">
    <citation type="submission" date="2022-04" db="EMBL/GenBank/DDBJ databases">
        <title>Roseibium sp. CAU 1639 isolated from mud.</title>
        <authorList>
            <person name="Kim W."/>
        </authorList>
    </citation>
    <scope>NUCLEOTIDE SEQUENCE</scope>
    <source>
        <strain evidence="2">CAU 1639</strain>
    </source>
</reference>
<feature type="coiled-coil region" evidence="1">
    <location>
        <begin position="322"/>
        <end position="377"/>
    </location>
</feature>
<organism evidence="2 3">
    <name type="scientific">Roseibium sediminicola</name>
    <dbReference type="NCBI Taxonomy" id="2933272"/>
    <lineage>
        <taxon>Bacteria</taxon>
        <taxon>Pseudomonadati</taxon>
        <taxon>Pseudomonadota</taxon>
        <taxon>Alphaproteobacteria</taxon>
        <taxon>Hyphomicrobiales</taxon>
        <taxon>Stappiaceae</taxon>
        <taxon>Roseibium</taxon>
    </lineage>
</organism>
<comment type="caution">
    <text evidence="2">The sequence shown here is derived from an EMBL/GenBank/DDBJ whole genome shotgun (WGS) entry which is preliminary data.</text>
</comment>
<evidence type="ECO:0000256" key="1">
    <source>
        <dbReference type="SAM" id="Coils"/>
    </source>
</evidence>
<keyword evidence="3" id="KW-1185">Reference proteome</keyword>
<evidence type="ECO:0000313" key="2">
    <source>
        <dbReference type="EMBL" id="MCK7615177.1"/>
    </source>
</evidence>
<protein>
    <submittedName>
        <fullName evidence="2">Uncharacterized protein</fullName>
    </submittedName>
</protein>
<dbReference type="EMBL" id="JALNMJ010000022">
    <property type="protein sequence ID" value="MCK7615177.1"/>
    <property type="molecule type" value="Genomic_DNA"/>
</dbReference>
<name>A0ABT0H1J8_9HYPH</name>
<accession>A0ABT0H1J8</accession>
<dbReference type="RefSeq" id="WP_248158233.1">
    <property type="nucleotide sequence ID" value="NZ_JALNMJ010000022.1"/>
</dbReference>
<gene>
    <name evidence="2" type="ORF">M0H32_23680</name>
</gene>
<evidence type="ECO:0000313" key="3">
    <source>
        <dbReference type="Proteomes" id="UP001431221"/>
    </source>
</evidence>
<keyword evidence="1" id="KW-0175">Coiled coil</keyword>
<dbReference type="Proteomes" id="UP001431221">
    <property type="component" value="Unassembled WGS sequence"/>
</dbReference>
<sequence length="810" mass="86423">MAPRTPQVGIRLAALDGKIVQRELRKFGKEGEDALQRIQKASKPAARGLKALDATVGEMKSSAARLSARVGPLGSALSALGPVGLAASVGIGALVLGLTVAADRSREAVAAITEVANAARRAGLDAQDFQELAYVAEVNQISIDALTDGIKELNLRADEFIVTGKGSAAEAFQRLGFSADELSERLRNPADLMVEIIKRTEDLDRAAQIRIADELFGGTGGERFVELINRGSASVEALVGEFRELGIGFDQNMISKAEDADREFRKLSLQIDNNFKEALVNLAPVALATTRALLKISEALGVLSDAFSDFEEKSSKGRTSALDRLREDLARQEEKIAIARERRNTPGVASFVIDDEIRQLEAERAQIRRQLTARERAEFSIRDRESVRRLGASSTSNEPTEADRAAAEAWRKRILTADQERKNSLAEIARFEKDGLLSAEDAALARLDAEKTYAAAIKKTGRAGRQEEAKLLREVQSLLKASQAPATELKTRLERIAELQSEGLFDRATGGKGEAAAQRARVVAMREYLGAAEDTAEALEHLRDLARDGIGADALAAQVALAEEAGKSFGETMSGVGDKISDSLTDAIFEAGEEAESFSEIMERLARQLARDFVNSQFRNLFGQISGGFGGGGGNLITSLFSSLLGGGRSASPAIMQATAGIYHDGGRIGPGGRTRQVPMSLFAGAERRHGGGFIGPRERAIIAEDDERMLTLAMQKNTADSLRSLASLASRPAPAMPAGSGAPIVNIYAPAGQEVSTRERQGAGGARELDVIIGQVDRSIATKIAEGTSHTGRAIGKRYGLNRANGLAG</sequence>